<evidence type="ECO:0000313" key="2">
    <source>
        <dbReference type="Proteomes" id="UP000054937"/>
    </source>
</evidence>
<protein>
    <submittedName>
        <fullName evidence="1">Uncharacterized protein</fullName>
    </submittedName>
</protein>
<accession>A0A0V0QK75</accession>
<comment type="caution">
    <text evidence="1">The sequence shown here is derived from an EMBL/GenBank/DDBJ whole genome shotgun (WGS) entry which is preliminary data.</text>
</comment>
<name>A0A0V0QK75_PSEPJ</name>
<keyword evidence="2" id="KW-1185">Reference proteome</keyword>
<dbReference type="EMBL" id="LDAU01000153">
    <property type="protein sequence ID" value="KRX02697.1"/>
    <property type="molecule type" value="Genomic_DNA"/>
</dbReference>
<reference evidence="1 2" key="1">
    <citation type="journal article" date="2015" name="Sci. Rep.">
        <title>Genome of the facultative scuticociliatosis pathogen Pseudocohnilembus persalinus provides insight into its virulence through horizontal gene transfer.</title>
        <authorList>
            <person name="Xiong J."/>
            <person name="Wang G."/>
            <person name="Cheng J."/>
            <person name="Tian M."/>
            <person name="Pan X."/>
            <person name="Warren A."/>
            <person name="Jiang C."/>
            <person name="Yuan D."/>
            <person name="Miao W."/>
        </authorList>
    </citation>
    <scope>NUCLEOTIDE SEQUENCE [LARGE SCALE GENOMIC DNA]</scope>
    <source>
        <strain evidence="1">36N120E</strain>
    </source>
</reference>
<organism evidence="1 2">
    <name type="scientific">Pseudocohnilembus persalinus</name>
    <name type="common">Ciliate</name>
    <dbReference type="NCBI Taxonomy" id="266149"/>
    <lineage>
        <taxon>Eukaryota</taxon>
        <taxon>Sar</taxon>
        <taxon>Alveolata</taxon>
        <taxon>Ciliophora</taxon>
        <taxon>Intramacronucleata</taxon>
        <taxon>Oligohymenophorea</taxon>
        <taxon>Scuticociliatia</taxon>
        <taxon>Philasterida</taxon>
        <taxon>Pseudocohnilembidae</taxon>
        <taxon>Pseudocohnilembus</taxon>
    </lineage>
</organism>
<evidence type="ECO:0000313" key="1">
    <source>
        <dbReference type="EMBL" id="KRX02697.1"/>
    </source>
</evidence>
<dbReference type="InParanoid" id="A0A0V0QK75"/>
<gene>
    <name evidence="1" type="ORF">PPERSA_01814</name>
</gene>
<dbReference type="Proteomes" id="UP000054937">
    <property type="component" value="Unassembled WGS sequence"/>
</dbReference>
<dbReference type="AlphaFoldDB" id="A0A0V0QK75"/>
<sequence length="354" mass="42460">MSNFNIIDLIENDNIDPETLDLKLQNVIQTSNNKILSLNQKKEQIDKILGSSEQDQVENNFENKIQEILSQEQIKIYEEFRQTFLQTDPEYSQNQQQQQQIQQNFEKQILKKESGNQIQDTKNKNKIQNYLKKINNTLSSILSIKPEIFEDNKLIIQGYKQILGELMDLIENNQQLLLLFSNLNLQKKESDDQKQLIQNEDFSNNQEDNIENTQNLDCHQSQQELELNFENYQIIFDQYFKFEKKSLKFIQKLLEIENEGNIIKINGFFNEIQKKIQQKLQEREIYSHPELQPFLKDMEKQLMEIFKEFTTFNVEKNQFQFAHFASNINSLLQENYFQEKSYSYITKIYKSIRR</sequence>
<proteinExistence type="predicted"/>